<dbReference type="Proteomes" id="UP001206890">
    <property type="component" value="Unassembled WGS sequence"/>
</dbReference>
<name>A0A4V2W7Q9_9ACTN</name>
<evidence type="ECO:0000256" key="3">
    <source>
        <dbReference type="ARBA" id="ARBA00022670"/>
    </source>
</evidence>
<dbReference type="EMBL" id="JBFTEZ010000002">
    <property type="protein sequence ID" value="MEX6465194.1"/>
    <property type="molecule type" value="Genomic_DNA"/>
</dbReference>
<gene>
    <name evidence="9 11" type="primary">lspA</name>
    <name evidence="12" type="ORF">AB6N35_12780</name>
    <name evidence="13" type="ORF">EDD19_1163</name>
    <name evidence="11" type="ORF">M3D93_06890</name>
</gene>
<dbReference type="RefSeq" id="WP_061229115.1">
    <property type="nucleotide sequence ID" value="NZ_CP143053.1"/>
</dbReference>
<reference evidence="15" key="3">
    <citation type="submission" date="2024-07" db="EMBL/GenBank/DDBJ databases">
        <title>Pseudomonas strain that inhibits Aeromonas fish pathogens.</title>
        <authorList>
            <person name="Wildschutte H."/>
        </authorList>
    </citation>
    <scope>NUCLEOTIDE SEQUENCE [LARGE SCALE GENOMIC DNA]</scope>
    <source>
        <strain evidence="15">n60</strain>
    </source>
</reference>
<evidence type="ECO:0000313" key="11">
    <source>
        <dbReference type="EMBL" id="MCT2117480.1"/>
    </source>
</evidence>
<comment type="similarity">
    <text evidence="1 9 10">Belongs to the peptidase A8 family.</text>
</comment>
<reference evidence="11" key="2">
    <citation type="submission" date="2022-04" db="EMBL/GenBank/DDBJ databases">
        <title>Human microbiome associated bacterial genomes.</title>
        <authorList>
            <person name="Sandstrom S."/>
            <person name="Salamzade R."/>
            <person name="Kalan L.R."/>
        </authorList>
    </citation>
    <scope>NUCLEOTIDE SEQUENCE</scope>
    <source>
        <strain evidence="11">P3-SID1762</strain>
    </source>
</reference>
<keyword evidence="3 9" id="KW-0645">Protease</keyword>
<comment type="function">
    <text evidence="9">This protein specifically catalyzes the removal of signal peptides from prolipoproteins.</text>
</comment>
<reference evidence="13 14" key="1">
    <citation type="submission" date="2019-03" db="EMBL/GenBank/DDBJ databases">
        <title>Root nodule microbial communities of legume samples collected from USA, Mexico and Botswana.</title>
        <authorList>
            <person name="Hirsch A."/>
        </authorList>
    </citation>
    <scope>NUCLEOTIDE SEQUENCE [LARGE SCALE GENOMIC DNA]</scope>
    <source>
        <strain evidence="13 14">55</strain>
    </source>
</reference>
<dbReference type="GeneID" id="89530246"/>
<evidence type="ECO:0000313" key="12">
    <source>
        <dbReference type="EMBL" id="MEX6465194.1"/>
    </source>
</evidence>
<feature type="transmembrane region" description="Helical" evidence="9">
    <location>
        <begin position="150"/>
        <end position="175"/>
    </location>
</feature>
<comment type="caution">
    <text evidence="13">The sequence shown here is derived from an EMBL/GenBank/DDBJ whole genome shotgun (WGS) entry which is preliminary data.</text>
</comment>
<organism evidence="13 14">
    <name type="scientific">Dietzia cinnamea</name>
    <dbReference type="NCBI Taxonomy" id="321318"/>
    <lineage>
        <taxon>Bacteria</taxon>
        <taxon>Bacillati</taxon>
        <taxon>Actinomycetota</taxon>
        <taxon>Actinomycetes</taxon>
        <taxon>Mycobacteriales</taxon>
        <taxon>Dietziaceae</taxon>
        <taxon>Dietzia</taxon>
    </lineage>
</organism>
<dbReference type="PANTHER" id="PTHR33695">
    <property type="entry name" value="LIPOPROTEIN SIGNAL PEPTIDASE"/>
    <property type="match status" value="1"/>
</dbReference>
<evidence type="ECO:0000256" key="10">
    <source>
        <dbReference type="RuleBase" id="RU004181"/>
    </source>
</evidence>
<evidence type="ECO:0000256" key="7">
    <source>
        <dbReference type="ARBA" id="ARBA00022989"/>
    </source>
</evidence>
<dbReference type="Proteomes" id="UP001560293">
    <property type="component" value="Unassembled WGS sequence"/>
</dbReference>
<feature type="transmembrane region" description="Helical" evidence="9">
    <location>
        <begin position="89"/>
        <end position="106"/>
    </location>
</feature>
<comment type="subcellular location">
    <subcellularLocation>
        <location evidence="9">Cell membrane</location>
        <topology evidence="9">Multi-pass membrane protein</topology>
    </subcellularLocation>
</comment>
<evidence type="ECO:0000256" key="8">
    <source>
        <dbReference type="ARBA" id="ARBA00023136"/>
    </source>
</evidence>
<feature type="transmembrane region" description="Helical" evidence="9">
    <location>
        <begin position="113"/>
        <end position="130"/>
    </location>
</feature>
<accession>A0A4V2W7Q9</accession>
<dbReference type="GO" id="GO:0006508">
    <property type="term" value="P:proteolysis"/>
    <property type="evidence" value="ECO:0007669"/>
    <property type="project" value="UniProtKB-KW"/>
</dbReference>
<keyword evidence="8 9" id="KW-0472">Membrane</keyword>
<dbReference type="EMBL" id="SMCX01000016">
    <property type="protein sequence ID" value="TCW22967.1"/>
    <property type="molecule type" value="Genomic_DNA"/>
</dbReference>
<dbReference type="PRINTS" id="PR00781">
    <property type="entry name" value="LIPOSIGPTASE"/>
</dbReference>
<dbReference type="UniPathway" id="UPA00665"/>
<comment type="pathway">
    <text evidence="9">Protein modification; lipoprotein biosynthesis (signal peptide cleavage).</text>
</comment>
<dbReference type="HAMAP" id="MF_00161">
    <property type="entry name" value="LspA"/>
    <property type="match status" value="1"/>
</dbReference>
<reference evidence="12" key="4">
    <citation type="submission" date="2024-07" db="EMBL/GenBank/DDBJ databases">
        <authorList>
            <person name="Wildschutte H."/>
        </authorList>
    </citation>
    <scope>NUCLEOTIDE SEQUENCE</scope>
    <source>
        <strain evidence="12">N60</strain>
    </source>
</reference>
<keyword evidence="2 9" id="KW-1003">Cell membrane</keyword>
<evidence type="ECO:0000313" key="13">
    <source>
        <dbReference type="EMBL" id="TCW22967.1"/>
    </source>
</evidence>
<feature type="active site" evidence="9">
    <location>
        <position position="160"/>
    </location>
</feature>
<keyword evidence="7 9" id="KW-1133">Transmembrane helix</keyword>
<feature type="transmembrane region" description="Helical" evidence="9">
    <location>
        <begin position="25"/>
        <end position="44"/>
    </location>
</feature>
<evidence type="ECO:0000256" key="2">
    <source>
        <dbReference type="ARBA" id="ARBA00022475"/>
    </source>
</evidence>
<protein>
    <recommendedName>
        <fullName evidence="9">Lipoprotein signal peptidase</fullName>
        <ecNumber evidence="9">3.4.23.36</ecNumber>
    </recommendedName>
    <alternativeName>
        <fullName evidence="9">Prolipoprotein signal peptidase</fullName>
    </alternativeName>
    <alternativeName>
        <fullName evidence="9">Signal peptidase II</fullName>
        <shortName evidence="9">SPase II</shortName>
    </alternativeName>
</protein>
<feature type="active site" evidence="9">
    <location>
        <position position="146"/>
    </location>
</feature>
<dbReference type="Pfam" id="PF01252">
    <property type="entry name" value="Peptidase_A8"/>
    <property type="match status" value="1"/>
</dbReference>
<evidence type="ECO:0000256" key="4">
    <source>
        <dbReference type="ARBA" id="ARBA00022692"/>
    </source>
</evidence>
<dbReference type="InterPro" id="IPR001872">
    <property type="entry name" value="Peptidase_A8"/>
</dbReference>
<dbReference type="NCBIfam" id="TIGR00077">
    <property type="entry name" value="lspA"/>
    <property type="match status" value="1"/>
</dbReference>
<dbReference type="GO" id="GO:0004190">
    <property type="term" value="F:aspartic-type endopeptidase activity"/>
    <property type="evidence" value="ECO:0007669"/>
    <property type="project" value="UniProtKB-UniRule"/>
</dbReference>
<dbReference type="PANTHER" id="PTHR33695:SF1">
    <property type="entry name" value="LIPOPROTEIN SIGNAL PEPTIDASE"/>
    <property type="match status" value="1"/>
</dbReference>
<evidence type="ECO:0000256" key="5">
    <source>
        <dbReference type="ARBA" id="ARBA00022750"/>
    </source>
</evidence>
<dbReference type="EMBL" id="JALXTC010000024">
    <property type="protein sequence ID" value="MCT2117480.1"/>
    <property type="molecule type" value="Genomic_DNA"/>
</dbReference>
<evidence type="ECO:0000313" key="14">
    <source>
        <dbReference type="Proteomes" id="UP000295805"/>
    </source>
</evidence>
<proteinExistence type="inferred from homology"/>
<evidence type="ECO:0000256" key="1">
    <source>
        <dbReference type="ARBA" id="ARBA00006139"/>
    </source>
</evidence>
<dbReference type="GO" id="GO:0005886">
    <property type="term" value="C:plasma membrane"/>
    <property type="evidence" value="ECO:0007669"/>
    <property type="project" value="UniProtKB-SubCell"/>
</dbReference>
<evidence type="ECO:0000256" key="9">
    <source>
        <dbReference type="HAMAP-Rule" id="MF_00161"/>
    </source>
</evidence>
<evidence type="ECO:0000313" key="15">
    <source>
        <dbReference type="Proteomes" id="UP001560293"/>
    </source>
</evidence>
<dbReference type="AlphaFoldDB" id="A0A4V2W7Q9"/>
<keyword evidence="4 9" id="KW-0812">Transmembrane</keyword>
<dbReference type="Proteomes" id="UP000295805">
    <property type="component" value="Unassembled WGS sequence"/>
</dbReference>
<sequence length="200" mass="20800">MTETDGTRPDAAGASTPGPRATAPGYFRAGPAVMLAIAGVVVLIDQVTKVLAVANLENARPIELVGDTVRLVLLRNPGAAFSMGTESTVVLSVVATVVVLGLLWFSRRVHSTWWAWGLGLILGGAAGNLVDRYFRAPGILQGHVVDFLSVGWWPVFNVADSCLVAGVIVVAVAVLRNIDFDGSRVSDDAAPVAKGDPADG</sequence>
<keyword evidence="6 9" id="KW-0378">Hydrolase</keyword>
<keyword evidence="15" id="KW-1185">Reference proteome</keyword>
<keyword evidence="5 9" id="KW-0064">Aspartyl protease</keyword>
<dbReference type="EC" id="3.4.23.36" evidence="9"/>
<comment type="catalytic activity">
    <reaction evidence="9">
        <text>Release of signal peptides from bacterial membrane prolipoproteins. Hydrolyzes -Xaa-Yaa-Zaa-|-(S,diacylglyceryl)Cys-, in which Xaa is hydrophobic (preferably Leu), and Yaa (Ala or Ser) and Zaa (Gly or Ala) have small, neutral side chains.</text>
        <dbReference type="EC" id="3.4.23.36"/>
    </reaction>
</comment>
<evidence type="ECO:0000256" key="6">
    <source>
        <dbReference type="ARBA" id="ARBA00022801"/>
    </source>
</evidence>